<keyword evidence="2" id="KW-1185">Reference proteome</keyword>
<dbReference type="Proteomes" id="UP000298030">
    <property type="component" value="Unassembled WGS sequence"/>
</dbReference>
<protein>
    <submittedName>
        <fullName evidence="1">Uncharacterized protein</fullName>
    </submittedName>
</protein>
<name>A0A4Y7SZ74_COPMI</name>
<comment type="caution">
    <text evidence="1">The sequence shown here is derived from an EMBL/GenBank/DDBJ whole genome shotgun (WGS) entry which is preliminary data.</text>
</comment>
<evidence type="ECO:0000313" key="2">
    <source>
        <dbReference type="Proteomes" id="UP000298030"/>
    </source>
</evidence>
<dbReference type="STRING" id="71717.A0A4Y7SZ74"/>
<dbReference type="EMBL" id="QPFP01000044">
    <property type="protein sequence ID" value="TEB26934.1"/>
    <property type="molecule type" value="Genomic_DNA"/>
</dbReference>
<sequence length="126" mass="14402">GINTHPDKPFEILHTYLLGNSKYYICVYAPLVQSLRLSVKYTIWVLCIHGPVFNDSEPSPEAPRNYIAKYKNSLIGKHFKNLSQLAVFHLHGLCSTLLYDMWKAAGELGALLWYPEINNLEEHLVS</sequence>
<gene>
    <name evidence="1" type="ORF">FA13DRAFT_1635304</name>
</gene>
<feature type="non-terminal residue" evidence="1">
    <location>
        <position position="1"/>
    </location>
</feature>
<proteinExistence type="predicted"/>
<organism evidence="1 2">
    <name type="scientific">Coprinellus micaceus</name>
    <name type="common">Glistening ink-cap mushroom</name>
    <name type="synonym">Coprinus micaceus</name>
    <dbReference type="NCBI Taxonomy" id="71717"/>
    <lineage>
        <taxon>Eukaryota</taxon>
        <taxon>Fungi</taxon>
        <taxon>Dikarya</taxon>
        <taxon>Basidiomycota</taxon>
        <taxon>Agaricomycotina</taxon>
        <taxon>Agaricomycetes</taxon>
        <taxon>Agaricomycetidae</taxon>
        <taxon>Agaricales</taxon>
        <taxon>Agaricineae</taxon>
        <taxon>Psathyrellaceae</taxon>
        <taxon>Coprinellus</taxon>
    </lineage>
</organism>
<reference evidence="1 2" key="1">
    <citation type="journal article" date="2019" name="Nat. Ecol. Evol.">
        <title>Megaphylogeny resolves global patterns of mushroom evolution.</title>
        <authorList>
            <person name="Varga T."/>
            <person name="Krizsan K."/>
            <person name="Foldi C."/>
            <person name="Dima B."/>
            <person name="Sanchez-Garcia M."/>
            <person name="Sanchez-Ramirez S."/>
            <person name="Szollosi G.J."/>
            <person name="Szarkandi J.G."/>
            <person name="Papp V."/>
            <person name="Albert L."/>
            <person name="Andreopoulos W."/>
            <person name="Angelini C."/>
            <person name="Antonin V."/>
            <person name="Barry K.W."/>
            <person name="Bougher N.L."/>
            <person name="Buchanan P."/>
            <person name="Buyck B."/>
            <person name="Bense V."/>
            <person name="Catcheside P."/>
            <person name="Chovatia M."/>
            <person name="Cooper J."/>
            <person name="Damon W."/>
            <person name="Desjardin D."/>
            <person name="Finy P."/>
            <person name="Geml J."/>
            <person name="Haridas S."/>
            <person name="Hughes K."/>
            <person name="Justo A."/>
            <person name="Karasinski D."/>
            <person name="Kautmanova I."/>
            <person name="Kiss B."/>
            <person name="Kocsube S."/>
            <person name="Kotiranta H."/>
            <person name="LaButti K.M."/>
            <person name="Lechner B.E."/>
            <person name="Liimatainen K."/>
            <person name="Lipzen A."/>
            <person name="Lukacs Z."/>
            <person name="Mihaltcheva S."/>
            <person name="Morgado L.N."/>
            <person name="Niskanen T."/>
            <person name="Noordeloos M.E."/>
            <person name="Ohm R.A."/>
            <person name="Ortiz-Santana B."/>
            <person name="Ovrebo C."/>
            <person name="Racz N."/>
            <person name="Riley R."/>
            <person name="Savchenko A."/>
            <person name="Shiryaev A."/>
            <person name="Soop K."/>
            <person name="Spirin V."/>
            <person name="Szebenyi C."/>
            <person name="Tomsovsky M."/>
            <person name="Tulloss R.E."/>
            <person name="Uehling J."/>
            <person name="Grigoriev I.V."/>
            <person name="Vagvolgyi C."/>
            <person name="Papp T."/>
            <person name="Martin F.M."/>
            <person name="Miettinen O."/>
            <person name="Hibbett D.S."/>
            <person name="Nagy L.G."/>
        </authorList>
    </citation>
    <scope>NUCLEOTIDE SEQUENCE [LARGE SCALE GENOMIC DNA]</scope>
    <source>
        <strain evidence="1 2">FP101781</strain>
    </source>
</reference>
<accession>A0A4Y7SZ74</accession>
<evidence type="ECO:0000313" key="1">
    <source>
        <dbReference type="EMBL" id="TEB26934.1"/>
    </source>
</evidence>
<dbReference type="AlphaFoldDB" id="A0A4Y7SZ74"/>
<dbReference type="OrthoDB" id="2506088at2759"/>